<dbReference type="Gene3D" id="3.40.50.300">
    <property type="entry name" value="P-loop containing nucleotide triphosphate hydrolases"/>
    <property type="match status" value="1"/>
</dbReference>
<sequence length="261" mass="28783">MLWVDKFRPTTLNGLSYHDGLTERLKALCETGDIPHLLFYGPSGAGKKTRVMCLLREMFGPGVQKVRLEHRTFKTASGKPIELTTLGSNYHIEMNPSDAGNNDRLVVQEVIKEIAQYHPVLTQNSNKGNTLFGSSSSSSTSQATEKGSGKANFKVVFLSDCDSLTKAAQHGLRRTMEKYVRSCRLILCCENLSKVIEPLRSRCLAIRVPAPTHDEICSVLKNVSTRAFGQIPDQNISSIATASGRNLRRAILMAEACKVEI</sequence>
<dbReference type="AlphaFoldDB" id="A0A7S2RDB4"/>
<dbReference type="EMBL" id="HBHK01003821">
    <property type="protein sequence ID" value="CAD9667924.1"/>
    <property type="molecule type" value="Transcribed_RNA"/>
</dbReference>
<dbReference type="GO" id="GO:0005634">
    <property type="term" value="C:nucleus"/>
    <property type="evidence" value="ECO:0007669"/>
    <property type="project" value="TreeGrafter"/>
</dbReference>
<dbReference type="InterPro" id="IPR027417">
    <property type="entry name" value="P-loop_NTPase"/>
</dbReference>
<dbReference type="GO" id="GO:0003689">
    <property type="term" value="F:DNA clamp loader activity"/>
    <property type="evidence" value="ECO:0007669"/>
    <property type="project" value="TreeGrafter"/>
</dbReference>
<dbReference type="GO" id="GO:0006261">
    <property type="term" value="P:DNA-templated DNA replication"/>
    <property type="evidence" value="ECO:0007669"/>
    <property type="project" value="TreeGrafter"/>
</dbReference>
<dbReference type="Pfam" id="PF13177">
    <property type="entry name" value="DNA_pol3_delta2"/>
    <property type="match status" value="1"/>
</dbReference>
<accession>A0A7S2RDB4</accession>
<dbReference type="Gene3D" id="1.10.8.60">
    <property type="match status" value="1"/>
</dbReference>
<organism evidence="2">
    <name type="scientific">Mucochytrium quahogii</name>
    <dbReference type="NCBI Taxonomy" id="96639"/>
    <lineage>
        <taxon>Eukaryota</taxon>
        <taxon>Sar</taxon>
        <taxon>Stramenopiles</taxon>
        <taxon>Bigyra</taxon>
        <taxon>Labyrinthulomycetes</taxon>
        <taxon>Thraustochytrida</taxon>
        <taxon>Thraustochytriidae</taxon>
        <taxon>Mucochytrium</taxon>
    </lineage>
</organism>
<reference evidence="2" key="1">
    <citation type="submission" date="2021-01" db="EMBL/GenBank/DDBJ databases">
        <authorList>
            <person name="Corre E."/>
            <person name="Pelletier E."/>
            <person name="Niang G."/>
            <person name="Scheremetjew M."/>
            <person name="Finn R."/>
            <person name="Kale V."/>
            <person name="Holt S."/>
            <person name="Cochrane G."/>
            <person name="Meng A."/>
            <person name="Brown T."/>
            <person name="Cohen L."/>
        </authorList>
    </citation>
    <scope>NUCLEOTIDE SEQUENCE</scope>
    <source>
        <strain evidence="2">NY070348D</strain>
    </source>
</reference>
<dbReference type="PANTHER" id="PTHR11669:SF1">
    <property type="entry name" value="REPLICATION FACTOR C SUBUNIT 3"/>
    <property type="match status" value="1"/>
</dbReference>
<protein>
    <recommendedName>
        <fullName evidence="3">Replication factor C subunit 3</fullName>
    </recommendedName>
</protein>
<dbReference type="SUPFAM" id="SSF52540">
    <property type="entry name" value="P-loop containing nucleoside triphosphate hydrolases"/>
    <property type="match status" value="1"/>
</dbReference>
<evidence type="ECO:0000256" key="1">
    <source>
        <dbReference type="ARBA" id="ARBA00022705"/>
    </source>
</evidence>
<gene>
    <name evidence="2" type="ORF">QSP1433_LOCUS2247</name>
</gene>
<name>A0A7S2RDB4_9STRA</name>
<keyword evidence="1" id="KW-0235">DNA replication</keyword>
<dbReference type="GO" id="GO:0006281">
    <property type="term" value="P:DNA repair"/>
    <property type="evidence" value="ECO:0007669"/>
    <property type="project" value="TreeGrafter"/>
</dbReference>
<proteinExistence type="predicted"/>
<dbReference type="PANTHER" id="PTHR11669">
    <property type="entry name" value="REPLICATION FACTOR C / DNA POLYMERASE III GAMMA-TAU SUBUNIT"/>
    <property type="match status" value="1"/>
</dbReference>
<dbReference type="GO" id="GO:0005663">
    <property type="term" value="C:DNA replication factor C complex"/>
    <property type="evidence" value="ECO:0007669"/>
    <property type="project" value="TreeGrafter"/>
</dbReference>
<dbReference type="FunFam" id="1.10.8.60:FF:000030">
    <property type="entry name" value="replication factor C subunit 3"/>
    <property type="match status" value="1"/>
</dbReference>
<evidence type="ECO:0000313" key="2">
    <source>
        <dbReference type="EMBL" id="CAD9667924.1"/>
    </source>
</evidence>
<evidence type="ECO:0008006" key="3">
    <source>
        <dbReference type="Google" id="ProtNLM"/>
    </source>
</evidence>
<dbReference type="InterPro" id="IPR050238">
    <property type="entry name" value="DNA_Rep/Repair_Clamp_Loader"/>
</dbReference>
<dbReference type="Pfam" id="PF21960">
    <property type="entry name" value="RCF1-5-like_lid"/>
    <property type="match status" value="1"/>
</dbReference>